<organism evidence="1 2">
    <name type="scientific">Agaribacter flavus</name>
    <dbReference type="NCBI Taxonomy" id="1902781"/>
    <lineage>
        <taxon>Bacteria</taxon>
        <taxon>Pseudomonadati</taxon>
        <taxon>Pseudomonadota</taxon>
        <taxon>Gammaproteobacteria</taxon>
        <taxon>Alteromonadales</taxon>
        <taxon>Alteromonadaceae</taxon>
        <taxon>Agaribacter</taxon>
    </lineage>
</organism>
<reference evidence="2" key="1">
    <citation type="journal article" date="2019" name="Int. J. Syst. Evol. Microbiol.">
        <title>The Global Catalogue of Microorganisms (GCM) 10K type strain sequencing project: providing services to taxonomists for standard genome sequencing and annotation.</title>
        <authorList>
            <consortium name="The Broad Institute Genomics Platform"/>
            <consortium name="The Broad Institute Genome Sequencing Center for Infectious Disease"/>
            <person name="Wu L."/>
            <person name="Ma J."/>
        </authorList>
    </citation>
    <scope>NUCLEOTIDE SEQUENCE [LARGE SCALE GENOMIC DNA]</scope>
    <source>
        <strain evidence="2">KCTC 52473</strain>
    </source>
</reference>
<protein>
    <submittedName>
        <fullName evidence="1">Uncharacterized protein</fullName>
    </submittedName>
</protein>
<comment type="caution">
    <text evidence="1">The sequence shown here is derived from an EMBL/GenBank/DDBJ whole genome shotgun (WGS) entry which is preliminary data.</text>
</comment>
<accession>A0ABV7FRX7</accession>
<proteinExistence type="predicted"/>
<name>A0ABV7FRX7_9ALTE</name>
<dbReference type="RefSeq" id="WP_376919346.1">
    <property type="nucleotide sequence ID" value="NZ_JBHRSW010000007.1"/>
</dbReference>
<gene>
    <name evidence="1" type="ORF">ACFOHL_06230</name>
</gene>
<keyword evidence="2" id="KW-1185">Reference proteome</keyword>
<evidence type="ECO:0000313" key="1">
    <source>
        <dbReference type="EMBL" id="MFC3121211.1"/>
    </source>
</evidence>
<dbReference type="EMBL" id="JBHRSW010000007">
    <property type="protein sequence ID" value="MFC3121211.1"/>
    <property type="molecule type" value="Genomic_DNA"/>
</dbReference>
<dbReference type="Proteomes" id="UP001595478">
    <property type="component" value="Unassembled WGS sequence"/>
</dbReference>
<evidence type="ECO:0000313" key="2">
    <source>
        <dbReference type="Proteomes" id="UP001595478"/>
    </source>
</evidence>
<sequence length="118" mass="13826">MWRNIVVIVQILLIIWLLQTKWVQDMFSSVQLTLSDWVASVLTVPDRQKIASLRDSYMRNNMALQPHQTDYVFEVTDTIEGIQKFHTLYCKDGDKNPYLYGNNLRKFCSKIEESGILP</sequence>